<evidence type="ECO:0000313" key="3">
    <source>
        <dbReference type="Proteomes" id="UP001338125"/>
    </source>
</evidence>
<keyword evidence="3" id="KW-1185">Reference proteome</keyword>
<comment type="caution">
    <text evidence="2">The sequence shown here is derived from an EMBL/GenBank/DDBJ whole genome shotgun (WGS) entry which is preliminary data.</text>
</comment>
<feature type="compositionally biased region" description="Pro residues" evidence="1">
    <location>
        <begin position="112"/>
        <end position="129"/>
    </location>
</feature>
<reference evidence="2 3" key="1">
    <citation type="submission" date="2024-01" db="EMBL/GenBank/DDBJ databases">
        <title>Complete genome of Cladobotryum mycophilum ATHUM6906.</title>
        <authorList>
            <person name="Christinaki A.C."/>
            <person name="Myridakis A.I."/>
            <person name="Kouvelis V.N."/>
        </authorList>
    </citation>
    <scope>NUCLEOTIDE SEQUENCE [LARGE SCALE GENOMIC DNA]</scope>
    <source>
        <strain evidence="2 3">ATHUM6906</strain>
    </source>
</reference>
<feature type="region of interest" description="Disordered" evidence="1">
    <location>
        <begin position="70"/>
        <end position="92"/>
    </location>
</feature>
<dbReference type="Proteomes" id="UP001338125">
    <property type="component" value="Unassembled WGS sequence"/>
</dbReference>
<evidence type="ECO:0000256" key="1">
    <source>
        <dbReference type="SAM" id="MobiDB-lite"/>
    </source>
</evidence>
<proteinExistence type="predicted"/>
<name>A0ABR0STS3_9HYPO</name>
<evidence type="ECO:0000313" key="2">
    <source>
        <dbReference type="EMBL" id="KAK5995558.1"/>
    </source>
</evidence>
<protein>
    <submittedName>
        <fullName evidence="2">Uncharacterized protein</fullName>
    </submittedName>
</protein>
<gene>
    <name evidence="2" type="ORF">PT974_03970</name>
</gene>
<accession>A0ABR0STS3</accession>
<feature type="region of interest" description="Disordered" evidence="1">
    <location>
        <begin position="109"/>
        <end position="131"/>
    </location>
</feature>
<dbReference type="EMBL" id="JAVFKD010000004">
    <property type="protein sequence ID" value="KAK5995558.1"/>
    <property type="molecule type" value="Genomic_DNA"/>
</dbReference>
<sequence>MRPAQLPPGRMPTAKACTTLQTGQDCTEFVSSTPVQRTPTTSWSTTTRTKCETVYDCEPMDMTITTTITSTPSLSPTDFPSTIEDDPVDGSLTEDQRKAIKADYDEWQKMLEPPPPTTEPSPGPTPGPKPKTAACVIYNDYSLAYRFHITNISGWGDDHGYDLRHQEKGCGKVTLWDWRDATFNEPANVWFDLPTLIKAGCVERAIVSAGGPKIKCEGRGLAPPSGDVTAEQVVQPVPDYIPMDWDNESE</sequence>
<organism evidence="2 3">
    <name type="scientific">Cladobotryum mycophilum</name>
    <dbReference type="NCBI Taxonomy" id="491253"/>
    <lineage>
        <taxon>Eukaryota</taxon>
        <taxon>Fungi</taxon>
        <taxon>Dikarya</taxon>
        <taxon>Ascomycota</taxon>
        <taxon>Pezizomycotina</taxon>
        <taxon>Sordariomycetes</taxon>
        <taxon>Hypocreomycetidae</taxon>
        <taxon>Hypocreales</taxon>
        <taxon>Hypocreaceae</taxon>
        <taxon>Cladobotryum</taxon>
    </lineage>
</organism>